<dbReference type="EMBL" id="NIRO01000017">
    <property type="protein sequence ID" value="PHI11218.1"/>
    <property type="molecule type" value="Genomic_DNA"/>
</dbReference>
<sequence>MEENKEFDEKDIKKAQKLLKIVKVFEKEYLLKDSPRLNILNIIEMDTREASAHAKILEFLLDCKWETNEKETFFSSFLEKVLGFSKTKIKEFLKEKFSISREHTIKDGRIDFVIESESLCIAIEMKIYASDGDRQIERYENYCKSRGKDYKIFYLTLDGHEPSETNINSKVECISFEDNILPWLEESLNYLKKEKYKYSFILQYIGAIKNLIEIEEANMEILNTFEEMKTIKFLNDRFKEKIQSIIVEFVEGIDKNIEKKLKDKEILKEDSFCYGGTYNFYKNGTGTGGSCYKLDKMKNKDNDKGLEYYLVFSIEATNSLKGSFHFSSYNEEKSWYNPVDFKEIEKINSKFYNKWIGRLDNLKELKGLNKTKNEIWFHIKNSRSQEIDFKNFSDSALELVEKDVMKNEIKEITKYIWNIIKDF</sequence>
<dbReference type="RefSeq" id="WP_098997782.1">
    <property type="nucleotide sequence ID" value="NZ_CP077153.1"/>
</dbReference>
<organism evidence="1 2">
    <name type="scientific">Fusobacterium nucleatum subsp. polymorphum</name>
    <name type="common">Fusobacterium polymorphum</name>
    <dbReference type="NCBI Taxonomy" id="76857"/>
    <lineage>
        <taxon>Bacteria</taxon>
        <taxon>Fusobacteriati</taxon>
        <taxon>Fusobacteriota</taxon>
        <taxon>Fusobacteriia</taxon>
        <taxon>Fusobacteriales</taxon>
        <taxon>Fusobacteriaceae</taxon>
        <taxon>Fusobacterium</taxon>
    </lineage>
</organism>
<name>A0A2C6BZW9_FUSNP</name>
<comment type="caution">
    <text evidence="1">The sequence shown here is derived from an EMBL/GenBank/DDBJ whole genome shotgun (WGS) entry which is preliminary data.</text>
</comment>
<evidence type="ECO:0008006" key="3">
    <source>
        <dbReference type="Google" id="ProtNLM"/>
    </source>
</evidence>
<dbReference type="AlphaFoldDB" id="A0A2C6BZW9"/>
<reference evidence="1 2" key="1">
    <citation type="submission" date="2017-06" db="EMBL/GenBank/DDBJ databases">
        <title>Draft genome sequence of Fusobacterium nucleatum subsp. polymorphum KCOM 1274 (=ChDC F309).</title>
        <authorList>
            <person name="Kook J.-K."/>
            <person name="Park S.-N."/>
            <person name="Lim Y.K."/>
            <person name="Roh H."/>
        </authorList>
    </citation>
    <scope>NUCLEOTIDE SEQUENCE [LARGE SCALE GENOMIC DNA]</scope>
    <source>
        <strain evidence="2">KCOM 1274 (ChDC F309)</strain>
    </source>
</reference>
<dbReference type="InterPro" id="IPR029470">
    <property type="entry name" value="PDDEXK_4"/>
</dbReference>
<accession>A0A2C6BZW9</accession>
<protein>
    <recommendedName>
        <fullName evidence="3">PD-(D/E)XK nuclease family protein</fullName>
    </recommendedName>
</protein>
<dbReference type="Pfam" id="PF14281">
    <property type="entry name" value="PDDEXK_4"/>
    <property type="match status" value="1"/>
</dbReference>
<evidence type="ECO:0000313" key="2">
    <source>
        <dbReference type="Proteomes" id="UP000224507"/>
    </source>
</evidence>
<gene>
    <name evidence="1" type="ORF">CBG56_10560</name>
</gene>
<evidence type="ECO:0000313" key="1">
    <source>
        <dbReference type="EMBL" id="PHI11218.1"/>
    </source>
</evidence>
<dbReference type="Proteomes" id="UP000224507">
    <property type="component" value="Unassembled WGS sequence"/>
</dbReference>
<proteinExistence type="predicted"/>